<accession>A0A852YNG4</accession>
<name>A0A852YNG4_9MICO</name>
<reference evidence="2 3" key="1">
    <citation type="submission" date="2020-07" db="EMBL/GenBank/DDBJ databases">
        <title>Sequencing the genomes of 1000 actinobacteria strains.</title>
        <authorList>
            <person name="Klenk H.-P."/>
        </authorList>
    </citation>
    <scope>NUCLEOTIDE SEQUENCE [LARGE SCALE GENOMIC DNA]</scope>
    <source>
        <strain evidence="2 3">DSM 23141</strain>
    </source>
</reference>
<feature type="region of interest" description="Disordered" evidence="1">
    <location>
        <begin position="57"/>
        <end position="80"/>
    </location>
</feature>
<comment type="caution">
    <text evidence="2">The sequence shown here is derived from an EMBL/GenBank/DDBJ whole genome shotgun (WGS) entry which is preliminary data.</text>
</comment>
<protein>
    <submittedName>
        <fullName evidence="2">Uncharacterized protein</fullName>
    </submittedName>
</protein>
<dbReference type="EMBL" id="JACBZY010000001">
    <property type="protein sequence ID" value="NYG99269.1"/>
    <property type="molecule type" value="Genomic_DNA"/>
</dbReference>
<dbReference type="RefSeq" id="WP_179567352.1">
    <property type="nucleotide sequence ID" value="NZ_JACBZY010000001.1"/>
</dbReference>
<keyword evidence="3" id="KW-1185">Reference proteome</keyword>
<organism evidence="2 3">
    <name type="scientific">Schumannella luteola</name>
    <dbReference type="NCBI Taxonomy" id="472059"/>
    <lineage>
        <taxon>Bacteria</taxon>
        <taxon>Bacillati</taxon>
        <taxon>Actinomycetota</taxon>
        <taxon>Actinomycetes</taxon>
        <taxon>Micrococcales</taxon>
        <taxon>Microbacteriaceae</taxon>
        <taxon>Schumannella</taxon>
    </lineage>
</organism>
<evidence type="ECO:0000313" key="3">
    <source>
        <dbReference type="Proteomes" id="UP000553888"/>
    </source>
</evidence>
<evidence type="ECO:0000313" key="2">
    <source>
        <dbReference type="EMBL" id="NYG99269.1"/>
    </source>
</evidence>
<sequence length="80" mass="9128">MSIVTEFSFSHLREHHEHELELAAERARIARERAVPTRRHRDRRHLLSGGVATLRSLLAPTHRTPAPRAASECSRHVVHG</sequence>
<feature type="compositionally biased region" description="Low complexity" evidence="1">
    <location>
        <begin position="59"/>
        <end position="70"/>
    </location>
</feature>
<evidence type="ECO:0000256" key="1">
    <source>
        <dbReference type="SAM" id="MobiDB-lite"/>
    </source>
</evidence>
<dbReference type="Proteomes" id="UP000553888">
    <property type="component" value="Unassembled WGS sequence"/>
</dbReference>
<dbReference type="AlphaFoldDB" id="A0A852YNG4"/>
<proteinExistence type="predicted"/>
<gene>
    <name evidence="2" type="ORF">BJ979_001895</name>
</gene>